<dbReference type="InterPro" id="IPR056884">
    <property type="entry name" value="NPHP3-like_N"/>
</dbReference>
<reference evidence="4 5" key="1">
    <citation type="journal article" date="2018" name="Nat. Ecol. Evol.">
        <title>Pezizomycetes genomes reveal the molecular basis of ectomycorrhizal truffle lifestyle.</title>
        <authorList>
            <person name="Murat C."/>
            <person name="Payen T."/>
            <person name="Noel B."/>
            <person name="Kuo A."/>
            <person name="Morin E."/>
            <person name="Chen J."/>
            <person name="Kohler A."/>
            <person name="Krizsan K."/>
            <person name="Balestrini R."/>
            <person name="Da Silva C."/>
            <person name="Montanini B."/>
            <person name="Hainaut M."/>
            <person name="Levati E."/>
            <person name="Barry K.W."/>
            <person name="Belfiori B."/>
            <person name="Cichocki N."/>
            <person name="Clum A."/>
            <person name="Dockter R.B."/>
            <person name="Fauchery L."/>
            <person name="Guy J."/>
            <person name="Iotti M."/>
            <person name="Le Tacon F."/>
            <person name="Lindquist E.A."/>
            <person name="Lipzen A."/>
            <person name="Malagnac F."/>
            <person name="Mello A."/>
            <person name="Molinier V."/>
            <person name="Miyauchi S."/>
            <person name="Poulain J."/>
            <person name="Riccioni C."/>
            <person name="Rubini A."/>
            <person name="Sitrit Y."/>
            <person name="Splivallo R."/>
            <person name="Traeger S."/>
            <person name="Wang M."/>
            <person name="Zifcakova L."/>
            <person name="Wipf D."/>
            <person name="Zambonelli A."/>
            <person name="Paolocci F."/>
            <person name="Nowrousian M."/>
            <person name="Ottonello S."/>
            <person name="Baldrian P."/>
            <person name="Spatafora J.W."/>
            <person name="Henrissat B."/>
            <person name="Nagy L.G."/>
            <person name="Aury J.M."/>
            <person name="Wincker P."/>
            <person name="Grigoriev I.V."/>
            <person name="Bonfante P."/>
            <person name="Martin F.M."/>
        </authorList>
    </citation>
    <scope>NUCLEOTIDE SEQUENCE [LARGE SCALE GENOMIC DNA]</scope>
    <source>
        <strain evidence="4 5">CCBAS932</strain>
    </source>
</reference>
<dbReference type="InParanoid" id="A0A3N4LHF1"/>
<organism evidence="4 5">
    <name type="scientific">Morchella conica CCBAS932</name>
    <dbReference type="NCBI Taxonomy" id="1392247"/>
    <lineage>
        <taxon>Eukaryota</taxon>
        <taxon>Fungi</taxon>
        <taxon>Dikarya</taxon>
        <taxon>Ascomycota</taxon>
        <taxon>Pezizomycotina</taxon>
        <taxon>Pezizomycetes</taxon>
        <taxon>Pezizales</taxon>
        <taxon>Morchellaceae</taxon>
        <taxon>Morchella</taxon>
    </lineage>
</organism>
<sequence length="727" mass="84387">MGAVRSAPKEFRELLKELVTLNDILLALKAQLDDFQTTNNHPRLLALGLLDKPGGPLESCKEIVNLVREIIESLNSRLGKYFLGFSRARNIEQCIKRIERLKSMLQIALYADQMTLSSEVETYIRIAHEKLNKEQRTIKSHLKNIYRALKELRNEIKQSRLNRESDLDGKRREGHLCFFSKINYASNHRAAYELHRPGTGKWFIDGRDFERWQSTPGSFLWLHGILGSGKTILTSTVIEHTISRHGTSPDTAIIYFYFDFKDARKQTTDGMLGSLIYQLLKNLPEIPKEVVMFRKKHEALEAIRTRTDDPSISDTDALWSLLVMIISTHFKRLFVILDALDECIERSTLLLTLDRMLGYKNPQCSCSFLFTSRKEYELEEMFLKHAIPTVRIRSDDVAADVKFFVAKSIEEDCKLKNLQLDLKNDIISTLAQQAKGMFRLAKHQLDIIRELRRPKIIREALKSLPQDLDETYERILLGIKNEDDIKLMRRVLKLIIFAVRPMTIEEVAEAIVIEEGIESLDEDARLNDPMSLLTICGGILSLTDRYIGLSHYSVQQYLTSERTRQGRASQFFIAEEEADLEISKICLTYLGFQNFDIPIANAKIGNRFEHFPFYYYAAENWFRHAKGESINESLTKLATKAFVSYDTLKFKLWISAYITREIKVFPREHIVKEYDILRFLLDFEVPPWETRCAPDTDFILWLAYGSVRDREGPVRDRKEQDTVRRTA</sequence>
<evidence type="ECO:0000259" key="3">
    <source>
        <dbReference type="Pfam" id="PF24883"/>
    </source>
</evidence>
<gene>
    <name evidence="4" type="ORF">P167DRAFT_531615</name>
</gene>
<evidence type="ECO:0000313" key="5">
    <source>
        <dbReference type="Proteomes" id="UP000277580"/>
    </source>
</evidence>
<dbReference type="PANTHER" id="PTHR10039:SF16">
    <property type="entry name" value="GPI INOSITOL-DEACYLASE"/>
    <property type="match status" value="1"/>
</dbReference>
<feature type="domain" description="GPI inositol-deacylase winged helix" evidence="2">
    <location>
        <begin position="486"/>
        <end position="573"/>
    </location>
</feature>
<dbReference type="InterPro" id="IPR054471">
    <property type="entry name" value="GPIID_WHD"/>
</dbReference>
<dbReference type="STRING" id="1392247.A0A3N4LHF1"/>
<dbReference type="Proteomes" id="UP000277580">
    <property type="component" value="Unassembled WGS sequence"/>
</dbReference>
<dbReference type="SUPFAM" id="SSF52540">
    <property type="entry name" value="P-loop containing nucleoside triphosphate hydrolases"/>
    <property type="match status" value="1"/>
</dbReference>
<proteinExistence type="predicted"/>
<dbReference type="Pfam" id="PF24883">
    <property type="entry name" value="NPHP3_N"/>
    <property type="match status" value="1"/>
</dbReference>
<keyword evidence="5" id="KW-1185">Reference proteome</keyword>
<dbReference type="Gene3D" id="3.40.50.300">
    <property type="entry name" value="P-loop containing nucleotide triphosphate hydrolases"/>
    <property type="match status" value="1"/>
</dbReference>
<dbReference type="PANTHER" id="PTHR10039">
    <property type="entry name" value="AMELOGENIN"/>
    <property type="match status" value="1"/>
</dbReference>
<evidence type="ECO:0000259" key="2">
    <source>
        <dbReference type="Pfam" id="PF22939"/>
    </source>
</evidence>
<dbReference type="Pfam" id="PF22939">
    <property type="entry name" value="WHD_GPIID"/>
    <property type="match status" value="1"/>
</dbReference>
<protein>
    <submittedName>
        <fullName evidence="4">Uncharacterized protein</fullName>
    </submittedName>
</protein>
<evidence type="ECO:0000256" key="1">
    <source>
        <dbReference type="ARBA" id="ARBA00022737"/>
    </source>
</evidence>
<feature type="domain" description="Nephrocystin 3-like N-terminal" evidence="3">
    <location>
        <begin position="198"/>
        <end position="373"/>
    </location>
</feature>
<dbReference type="EMBL" id="ML119106">
    <property type="protein sequence ID" value="RPB17385.1"/>
    <property type="molecule type" value="Genomic_DNA"/>
</dbReference>
<dbReference type="AlphaFoldDB" id="A0A3N4LHF1"/>
<keyword evidence="1" id="KW-0677">Repeat</keyword>
<evidence type="ECO:0000313" key="4">
    <source>
        <dbReference type="EMBL" id="RPB17385.1"/>
    </source>
</evidence>
<accession>A0A3N4LHF1</accession>
<dbReference type="InterPro" id="IPR027417">
    <property type="entry name" value="P-loop_NTPase"/>
</dbReference>
<name>A0A3N4LHF1_9PEZI</name>
<dbReference type="OrthoDB" id="1577640at2759"/>